<accession>A0ABS8V810</accession>
<comment type="caution">
    <text evidence="2">The sequence shown here is derived from an EMBL/GenBank/DDBJ whole genome shotgun (WGS) entry which is preliminary data.</text>
</comment>
<dbReference type="EMBL" id="JACEIK010003636">
    <property type="protein sequence ID" value="MCD9642496.1"/>
    <property type="molecule type" value="Genomic_DNA"/>
</dbReference>
<feature type="compositionally biased region" description="Basic and acidic residues" evidence="1">
    <location>
        <begin position="182"/>
        <end position="204"/>
    </location>
</feature>
<name>A0ABS8V810_DATST</name>
<evidence type="ECO:0000313" key="2">
    <source>
        <dbReference type="EMBL" id="MCD9642496.1"/>
    </source>
</evidence>
<feature type="compositionally biased region" description="Polar residues" evidence="1">
    <location>
        <begin position="24"/>
        <end position="36"/>
    </location>
</feature>
<feature type="region of interest" description="Disordered" evidence="1">
    <location>
        <begin position="1"/>
        <end position="38"/>
    </location>
</feature>
<feature type="region of interest" description="Disordered" evidence="1">
    <location>
        <begin position="181"/>
        <end position="216"/>
    </location>
</feature>
<protein>
    <submittedName>
        <fullName evidence="2">Uncharacterized protein</fullName>
    </submittedName>
</protein>
<organism evidence="2 3">
    <name type="scientific">Datura stramonium</name>
    <name type="common">Jimsonweed</name>
    <name type="synonym">Common thornapple</name>
    <dbReference type="NCBI Taxonomy" id="4076"/>
    <lineage>
        <taxon>Eukaryota</taxon>
        <taxon>Viridiplantae</taxon>
        <taxon>Streptophyta</taxon>
        <taxon>Embryophyta</taxon>
        <taxon>Tracheophyta</taxon>
        <taxon>Spermatophyta</taxon>
        <taxon>Magnoliopsida</taxon>
        <taxon>eudicotyledons</taxon>
        <taxon>Gunneridae</taxon>
        <taxon>Pentapetalae</taxon>
        <taxon>asterids</taxon>
        <taxon>lamiids</taxon>
        <taxon>Solanales</taxon>
        <taxon>Solanaceae</taxon>
        <taxon>Solanoideae</taxon>
        <taxon>Datureae</taxon>
        <taxon>Datura</taxon>
    </lineage>
</organism>
<evidence type="ECO:0000256" key="1">
    <source>
        <dbReference type="SAM" id="MobiDB-lite"/>
    </source>
</evidence>
<keyword evidence="3" id="KW-1185">Reference proteome</keyword>
<gene>
    <name evidence="2" type="ORF">HAX54_029335</name>
</gene>
<sequence>MGRRTRIPTQKAQEAAATMEVDKTSAQQQPRQSPRTQKLIAEESIHGPLKHTQPTDLVPIAGSPRGMLMGDVNSKSSWENEVERVHIAQKKASVWDNFDTTKMNNAGFKLEFVEPAKYGESSICAIVLEDISTEIEFWQNSVRYGHDAEVCRRRRNTTLKKQVQSVEHVENNIQTIKGMGMKHGEDKTAGDLKATKGRQMETKVTKVRHKDGEDTE</sequence>
<proteinExistence type="predicted"/>
<evidence type="ECO:0000313" key="3">
    <source>
        <dbReference type="Proteomes" id="UP000823775"/>
    </source>
</evidence>
<dbReference type="Proteomes" id="UP000823775">
    <property type="component" value="Unassembled WGS sequence"/>
</dbReference>
<reference evidence="2 3" key="1">
    <citation type="journal article" date="2021" name="BMC Genomics">
        <title>Datura genome reveals duplications of psychoactive alkaloid biosynthetic genes and high mutation rate following tissue culture.</title>
        <authorList>
            <person name="Rajewski A."/>
            <person name="Carter-House D."/>
            <person name="Stajich J."/>
            <person name="Litt A."/>
        </authorList>
    </citation>
    <scope>NUCLEOTIDE SEQUENCE [LARGE SCALE GENOMIC DNA]</scope>
    <source>
        <strain evidence="2">AR-01</strain>
    </source>
</reference>